<reference evidence="2 3" key="1">
    <citation type="journal article" date="2019" name="FEMS Microbiol. Lett.">
        <title>A novel salt-tolerant genotype illuminates the sucrose gene evolution in freshwater bloom-forming cyanobacterium Microcystis aeruginosa.</title>
        <authorList>
            <person name="Tanabe Y."/>
            <person name="Yamaguchi H."/>
            <person name="Sano T."/>
            <person name="Kawachi M."/>
        </authorList>
    </citation>
    <scope>NUCLEOTIDE SEQUENCE [LARGE SCALE GENOMIC DNA]</scope>
    <source>
        <strain evidence="2 3">NIES-4325</strain>
    </source>
</reference>
<dbReference type="Proteomes" id="UP000376575">
    <property type="component" value="Unassembled WGS sequence"/>
</dbReference>
<protein>
    <recommendedName>
        <fullName evidence="1">PLD phosphodiesterase domain-containing protein</fullName>
    </recommendedName>
</protein>
<name>A0A5J4FBX2_MICAE</name>
<dbReference type="InterPro" id="IPR025202">
    <property type="entry name" value="PLD-like_dom"/>
</dbReference>
<dbReference type="SUPFAM" id="SSF56024">
    <property type="entry name" value="Phospholipase D/nuclease"/>
    <property type="match status" value="1"/>
</dbReference>
<proteinExistence type="predicted"/>
<evidence type="ECO:0000259" key="1">
    <source>
        <dbReference type="PROSITE" id="PS50035"/>
    </source>
</evidence>
<dbReference type="Gene3D" id="3.30.870.10">
    <property type="entry name" value="Endonuclease Chain A"/>
    <property type="match status" value="1"/>
</dbReference>
<dbReference type="EMBL" id="BJKP01000023">
    <property type="protein sequence ID" value="GEA27975.1"/>
    <property type="molecule type" value="Genomic_DNA"/>
</dbReference>
<organism evidence="2 3">
    <name type="scientific">Microcystis aeruginosa NIES-4325</name>
    <dbReference type="NCBI Taxonomy" id="2569534"/>
    <lineage>
        <taxon>Bacteria</taxon>
        <taxon>Bacillati</taxon>
        <taxon>Cyanobacteriota</taxon>
        <taxon>Cyanophyceae</taxon>
        <taxon>Oscillatoriophycideae</taxon>
        <taxon>Chroococcales</taxon>
        <taxon>Microcystaceae</taxon>
        <taxon>Microcystis</taxon>
    </lineage>
</organism>
<evidence type="ECO:0000313" key="3">
    <source>
        <dbReference type="Proteomes" id="UP000376575"/>
    </source>
</evidence>
<accession>A0A5J4FBX2</accession>
<comment type="caution">
    <text evidence="2">The sequence shown here is derived from an EMBL/GenBank/DDBJ whole genome shotgun (WGS) entry which is preliminary data.</text>
</comment>
<dbReference type="InterPro" id="IPR001736">
    <property type="entry name" value="PLipase_D/transphosphatidylase"/>
</dbReference>
<gene>
    <name evidence="2" type="ORF">MiAbW_02546</name>
</gene>
<dbReference type="AlphaFoldDB" id="A0A5J4FBX2"/>
<dbReference type="GO" id="GO:0006793">
    <property type="term" value="P:phosphorus metabolic process"/>
    <property type="evidence" value="ECO:0007669"/>
    <property type="project" value="UniProtKB-ARBA"/>
</dbReference>
<dbReference type="PROSITE" id="PS50035">
    <property type="entry name" value="PLD"/>
    <property type="match status" value="1"/>
</dbReference>
<dbReference type="Pfam" id="PF13091">
    <property type="entry name" value="PLDc_2"/>
    <property type="match status" value="1"/>
</dbReference>
<feature type="domain" description="PLD phosphodiesterase" evidence="1">
    <location>
        <begin position="503"/>
        <end position="530"/>
    </location>
</feature>
<dbReference type="GO" id="GO:0003824">
    <property type="term" value="F:catalytic activity"/>
    <property type="evidence" value="ECO:0007669"/>
    <property type="project" value="InterPro"/>
</dbReference>
<evidence type="ECO:0000313" key="2">
    <source>
        <dbReference type="EMBL" id="GEA27975.1"/>
    </source>
</evidence>
<sequence>MMQIFWEVTGYYERLADDGRTVAQTSLANLLTDFRAIATDQKRYHLPAVHQSFGLNFLPVNAVTHLMEQTSGRVPLLADQTLRPFIQNSSELTSQQFKYRFVSTQLTRNFAKNLEYDDPQIPSNFGDRYEGTYQYEIPLKNVSNPTIQNIQTEAINNLRQFIQNHPLKALNLVLRSKNPELFAIPLPNNCTAWLQPNELHQALQRAIHILRSESENNFPSDELTETVQKLVMAYRARYPEQVIISDLTIANITAKTDIKIGRGIHRQTLEELISSAQKFLLICSYRLEDQAIIQMIAEKSKQIPIWILTDFSNEVQDRVDSNMDGQRVSDLDYANSALKKRKCLAMLRKAGLGFRSGNFHIKTYISEQSAYLGSCNLTGGSLERNGEAGMLWQNTSEHQFLVEYFRYLWTHQTTSQSIPSPNGFCNESLEKISGLPPQSDRFLDHHAFKQDLLLSLQNFAGQEIQIYTRNFQPLPPQLNLLTNPRNRIFYGNYDATNLQTRRRILNLHAKIIIIGSQVAYLGSQDFAFSPNPLLDLTYRTTDPQEIRLITQQTQNLRSNRD</sequence>